<feature type="transmembrane region" description="Helical" evidence="1">
    <location>
        <begin position="6"/>
        <end position="29"/>
    </location>
</feature>
<protein>
    <submittedName>
        <fullName evidence="2">YxeA family protein</fullName>
    </submittedName>
</protein>
<dbReference type="InterPro" id="IPR036166">
    <property type="entry name" value="YxeA-like_sf"/>
</dbReference>
<dbReference type="InterPro" id="IPR006542">
    <property type="entry name" value="DUF1093"/>
</dbReference>
<dbReference type="Proteomes" id="UP000674938">
    <property type="component" value="Unassembled WGS sequence"/>
</dbReference>
<gene>
    <name evidence="2" type="ORF">I6N95_20450</name>
</gene>
<dbReference type="EMBL" id="JAEEGA010000016">
    <property type="protein sequence ID" value="MBP1043397.1"/>
    <property type="molecule type" value="Genomic_DNA"/>
</dbReference>
<keyword evidence="3" id="KW-1185">Reference proteome</keyword>
<dbReference type="RefSeq" id="WP_209531210.1">
    <property type="nucleotide sequence ID" value="NZ_JAEEGA010000016.1"/>
</dbReference>
<keyword evidence="1" id="KW-0472">Membrane</keyword>
<organism evidence="2 3">
    <name type="scientific">Vagococcus allomyrinae</name>
    <dbReference type="NCBI Taxonomy" id="2794353"/>
    <lineage>
        <taxon>Bacteria</taxon>
        <taxon>Bacillati</taxon>
        <taxon>Bacillota</taxon>
        <taxon>Bacilli</taxon>
        <taxon>Lactobacillales</taxon>
        <taxon>Enterococcaceae</taxon>
        <taxon>Vagococcus</taxon>
    </lineage>
</organism>
<dbReference type="Gene3D" id="2.40.50.480">
    <property type="match status" value="1"/>
</dbReference>
<evidence type="ECO:0000313" key="2">
    <source>
        <dbReference type="EMBL" id="MBP1043397.1"/>
    </source>
</evidence>
<sequence>MLKHTVAFLVKTILTLTVVTGLFGAFTLATQQETGPFYDLIDRYNILIDWQPLYVKTETRQGEPNATGYRYTQVAFSETGAAQDVSYQTSEKLADNHYLKLTAKGRYVKSYEEINKSQVPPKALERLNS</sequence>
<dbReference type="PANTHER" id="PTHR36433">
    <property type="entry name" value="HYPOTHETICAL CYTOSOLIC PROTEIN"/>
    <property type="match status" value="1"/>
</dbReference>
<dbReference type="PANTHER" id="PTHR36433:SF2">
    <property type="entry name" value="YXEA FAMILY PROTEIN"/>
    <property type="match status" value="1"/>
</dbReference>
<name>A0A940PF16_9ENTE</name>
<dbReference type="AlphaFoldDB" id="A0A940PF16"/>
<reference evidence="2" key="1">
    <citation type="submission" date="2020-12" db="EMBL/GenBank/DDBJ databases">
        <title>Vagococcus allomyrinae sp. nov. and Enterococcus lavae sp. nov., isolated from the larvae of Allomyrina dichotoma.</title>
        <authorList>
            <person name="Lee S.D."/>
        </authorList>
    </citation>
    <scope>NUCLEOTIDE SEQUENCE</scope>
    <source>
        <strain evidence="2">BWB3-3</strain>
    </source>
</reference>
<accession>A0A940PF16</accession>
<evidence type="ECO:0000256" key="1">
    <source>
        <dbReference type="SAM" id="Phobius"/>
    </source>
</evidence>
<dbReference type="Pfam" id="PF06486">
    <property type="entry name" value="DUF1093"/>
    <property type="match status" value="1"/>
</dbReference>
<comment type="caution">
    <text evidence="2">The sequence shown here is derived from an EMBL/GenBank/DDBJ whole genome shotgun (WGS) entry which is preliminary data.</text>
</comment>
<evidence type="ECO:0000313" key="3">
    <source>
        <dbReference type="Proteomes" id="UP000674938"/>
    </source>
</evidence>
<keyword evidence="1" id="KW-1133">Transmembrane helix</keyword>
<dbReference type="SUPFAM" id="SSF159121">
    <property type="entry name" value="BC4932-like"/>
    <property type="match status" value="1"/>
</dbReference>
<proteinExistence type="predicted"/>
<dbReference type="NCBIfam" id="TIGR01655">
    <property type="entry name" value="yxeA_fam"/>
    <property type="match status" value="1"/>
</dbReference>
<keyword evidence="1" id="KW-0812">Transmembrane</keyword>